<dbReference type="Proteomes" id="UP001597139">
    <property type="component" value="Unassembled WGS sequence"/>
</dbReference>
<organism evidence="1 2">
    <name type="scientific">Halolamina litorea</name>
    <dbReference type="NCBI Taxonomy" id="1515593"/>
    <lineage>
        <taxon>Archaea</taxon>
        <taxon>Methanobacteriati</taxon>
        <taxon>Methanobacteriota</taxon>
        <taxon>Stenosarchaea group</taxon>
        <taxon>Halobacteria</taxon>
        <taxon>Halobacteriales</taxon>
        <taxon>Haloferacaceae</taxon>
    </lineage>
</organism>
<evidence type="ECO:0000313" key="1">
    <source>
        <dbReference type="EMBL" id="MFD1568603.1"/>
    </source>
</evidence>
<dbReference type="EMBL" id="JBHUCZ010000012">
    <property type="protein sequence ID" value="MFD1568603.1"/>
    <property type="molecule type" value="Genomic_DNA"/>
</dbReference>
<comment type="caution">
    <text evidence="1">The sequence shown here is derived from an EMBL/GenBank/DDBJ whole genome shotgun (WGS) entry which is preliminary data.</text>
</comment>
<proteinExistence type="predicted"/>
<evidence type="ECO:0008006" key="3">
    <source>
        <dbReference type="Google" id="ProtNLM"/>
    </source>
</evidence>
<evidence type="ECO:0000313" key="2">
    <source>
        <dbReference type="Proteomes" id="UP001597139"/>
    </source>
</evidence>
<reference evidence="1 2" key="1">
    <citation type="journal article" date="2019" name="Int. J. Syst. Evol. Microbiol.">
        <title>The Global Catalogue of Microorganisms (GCM) 10K type strain sequencing project: providing services to taxonomists for standard genome sequencing and annotation.</title>
        <authorList>
            <consortium name="The Broad Institute Genomics Platform"/>
            <consortium name="The Broad Institute Genome Sequencing Center for Infectious Disease"/>
            <person name="Wu L."/>
            <person name="Ma J."/>
        </authorList>
    </citation>
    <scope>NUCLEOTIDE SEQUENCE [LARGE SCALE GENOMIC DNA]</scope>
    <source>
        <strain evidence="1 2">CGMCC 1.12859</strain>
    </source>
</reference>
<dbReference type="RefSeq" id="WP_267648101.1">
    <property type="nucleotide sequence ID" value="NZ_JANHGR010000003.1"/>
</dbReference>
<gene>
    <name evidence="1" type="ORF">ACFSAU_13995</name>
</gene>
<sequence length="77" mass="8758">MVRELTDSDEGKTVVTAGGEEVGTIDRIHNNNAHVKPKGSLSRSIRRRLGWAEEDDIFEVMHSQIRRISDDEVVLRE</sequence>
<keyword evidence="2" id="KW-1185">Reference proteome</keyword>
<accession>A0ABD6BWT5</accession>
<protein>
    <recommendedName>
        <fullName evidence="3">PRC-barrel domain-containing protein</fullName>
    </recommendedName>
</protein>
<name>A0ABD6BWT5_9EURY</name>
<dbReference type="AlphaFoldDB" id="A0ABD6BWT5"/>